<evidence type="ECO:0000256" key="2">
    <source>
        <dbReference type="SAM" id="SignalP"/>
    </source>
</evidence>
<name>A0A518CLC4_9PLAN</name>
<protein>
    <submittedName>
        <fullName evidence="3">Uncharacterized protein</fullName>
    </submittedName>
</protein>
<accession>A0A518CLC4</accession>
<keyword evidence="2" id="KW-0732">Signal</keyword>
<evidence type="ECO:0000256" key="1">
    <source>
        <dbReference type="SAM" id="MobiDB-lite"/>
    </source>
</evidence>
<evidence type="ECO:0000313" key="4">
    <source>
        <dbReference type="Proteomes" id="UP000317178"/>
    </source>
</evidence>
<organism evidence="3 4">
    <name type="scientific">Polystyrenella longa</name>
    <dbReference type="NCBI Taxonomy" id="2528007"/>
    <lineage>
        <taxon>Bacteria</taxon>
        <taxon>Pseudomonadati</taxon>
        <taxon>Planctomycetota</taxon>
        <taxon>Planctomycetia</taxon>
        <taxon>Planctomycetales</taxon>
        <taxon>Planctomycetaceae</taxon>
        <taxon>Polystyrenella</taxon>
    </lineage>
</organism>
<feature type="chain" id="PRO_5021827971" evidence="2">
    <location>
        <begin position="21"/>
        <end position="61"/>
    </location>
</feature>
<dbReference type="OrthoDB" id="291603at2"/>
<dbReference type="RefSeq" id="WP_144995096.1">
    <property type="nucleotide sequence ID" value="NZ_CP036281.1"/>
</dbReference>
<feature type="signal peptide" evidence="2">
    <location>
        <begin position="1"/>
        <end position="20"/>
    </location>
</feature>
<feature type="region of interest" description="Disordered" evidence="1">
    <location>
        <begin position="39"/>
        <end position="61"/>
    </location>
</feature>
<proteinExistence type="predicted"/>
<gene>
    <name evidence="3" type="ORF">Pla110_17500</name>
</gene>
<keyword evidence="4" id="KW-1185">Reference proteome</keyword>
<sequence length="61" mass="6797" precursor="true">MKSIYKRITAMSLAVPMMFAAPDILTGCDDDKEIMEIETPDSETTIEQDPDTGEIDIETDN</sequence>
<dbReference type="AlphaFoldDB" id="A0A518CLC4"/>
<dbReference type="EMBL" id="CP036281">
    <property type="protein sequence ID" value="QDU80028.1"/>
    <property type="molecule type" value="Genomic_DNA"/>
</dbReference>
<reference evidence="3 4" key="1">
    <citation type="submission" date="2019-02" db="EMBL/GenBank/DDBJ databases">
        <title>Deep-cultivation of Planctomycetes and their phenomic and genomic characterization uncovers novel biology.</title>
        <authorList>
            <person name="Wiegand S."/>
            <person name="Jogler M."/>
            <person name="Boedeker C."/>
            <person name="Pinto D."/>
            <person name="Vollmers J."/>
            <person name="Rivas-Marin E."/>
            <person name="Kohn T."/>
            <person name="Peeters S.H."/>
            <person name="Heuer A."/>
            <person name="Rast P."/>
            <person name="Oberbeckmann S."/>
            <person name="Bunk B."/>
            <person name="Jeske O."/>
            <person name="Meyerdierks A."/>
            <person name="Storesund J.E."/>
            <person name="Kallscheuer N."/>
            <person name="Luecker S."/>
            <person name="Lage O.M."/>
            <person name="Pohl T."/>
            <person name="Merkel B.J."/>
            <person name="Hornburger P."/>
            <person name="Mueller R.-W."/>
            <person name="Bruemmer F."/>
            <person name="Labrenz M."/>
            <person name="Spormann A.M."/>
            <person name="Op den Camp H."/>
            <person name="Overmann J."/>
            <person name="Amann R."/>
            <person name="Jetten M.S.M."/>
            <person name="Mascher T."/>
            <person name="Medema M.H."/>
            <person name="Devos D.P."/>
            <person name="Kaster A.-K."/>
            <person name="Ovreas L."/>
            <person name="Rohde M."/>
            <person name="Galperin M.Y."/>
            <person name="Jogler C."/>
        </authorList>
    </citation>
    <scope>NUCLEOTIDE SEQUENCE [LARGE SCALE GENOMIC DNA]</scope>
    <source>
        <strain evidence="3 4">Pla110</strain>
    </source>
</reference>
<evidence type="ECO:0000313" key="3">
    <source>
        <dbReference type="EMBL" id="QDU80028.1"/>
    </source>
</evidence>
<dbReference type="KEGG" id="plon:Pla110_17500"/>
<dbReference type="Proteomes" id="UP000317178">
    <property type="component" value="Chromosome"/>
</dbReference>